<dbReference type="EMBL" id="CAJNOR010002530">
    <property type="protein sequence ID" value="CAF1307170.1"/>
    <property type="molecule type" value="Genomic_DNA"/>
</dbReference>
<protein>
    <submittedName>
        <fullName evidence="1">Uncharacterized protein</fullName>
    </submittedName>
</protein>
<dbReference type="AlphaFoldDB" id="A0A815E5T7"/>
<dbReference type="SUPFAM" id="SSF52047">
    <property type="entry name" value="RNI-like"/>
    <property type="match status" value="1"/>
</dbReference>
<dbReference type="Proteomes" id="UP000663828">
    <property type="component" value="Unassembled WGS sequence"/>
</dbReference>
<comment type="caution">
    <text evidence="1">The sequence shown here is derived from an EMBL/GenBank/DDBJ whole genome shotgun (WGS) entry which is preliminary data.</text>
</comment>
<name>A0A815E5T7_ADIRI</name>
<reference evidence="1" key="1">
    <citation type="submission" date="2021-02" db="EMBL/GenBank/DDBJ databases">
        <authorList>
            <person name="Nowell W R."/>
        </authorList>
    </citation>
    <scope>NUCLEOTIDE SEQUENCE</scope>
</reference>
<organism evidence="1 2">
    <name type="scientific">Adineta ricciae</name>
    <name type="common">Rotifer</name>
    <dbReference type="NCBI Taxonomy" id="249248"/>
    <lineage>
        <taxon>Eukaryota</taxon>
        <taxon>Metazoa</taxon>
        <taxon>Spiralia</taxon>
        <taxon>Gnathifera</taxon>
        <taxon>Rotifera</taxon>
        <taxon>Eurotatoria</taxon>
        <taxon>Bdelloidea</taxon>
        <taxon>Adinetida</taxon>
        <taxon>Adinetidae</taxon>
        <taxon>Adineta</taxon>
    </lineage>
</organism>
<sequence>MLYLSGNGIEHQGAQELAKPLKSFNLGVNRMTDIDAQRYHHTLLINKFIINFDLDISYNRITDNGVKDLADALKMNREKKIIETGVGYLAVLLSGHATCVTIHLQLSSFGEEKQNELTMNDSD</sequence>
<keyword evidence="2" id="KW-1185">Reference proteome</keyword>
<evidence type="ECO:0000313" key="2">
    <source>
        <dbReference type="Proteomes" id="UP000663828"/>
    </source>
</evidence>
<evidence type="ECO:0000313" key="1">
    <source>
        <dbReference type="EMBL" id="CAF1307170.1"/>
    </source>
</evidence>
<dbReference type="Gene3D" id="3.80.10.10">
    <property type="entry name" value="Ribonuclease Inhibitor"/>
    <property type="match status" value="1"/>
</dbReference>
<proteinExistence type="predicted"/>
<dbReference type="InterPro" id="IPR001611">
    <property type="entry name" value="Leu-rich_rpt"/>
</dbReference>
<dbReference type="InterPro" id="IPR032675">
    <property type="entry name" value="LRR_dom_sf"/>
</dbReference>
<accession>A0A815E5T7</accession>
<gene>
    <name evidence="1" type="ORF">XAT740_LOCUS29183</name>
</gene>
<dbReference type="Pfam" id="PF13516">
    <property type="entry name" value="LRR_6"/>
    <property type="match status" value="1"/>
</dbReference>